<accession>A0A0D3IU46</accession>
<evidence type="ECO:0000256" key="2">
    <source>
        <dbReference type="SAM" id="Phobius"/>
    </source>
</evidence>
<sequence length="229" mass="24676">MPYNLGLADTLTAAGVNDGARVAELCLQEECSSLAALAELTPALLDRLVSRAGLKSLSEARFRRLVEDAQGVDRALPVSVGVIVTADAVPPPAAAVPADQCAGGASMSDFSRRDRTLGSRPAPSRDTLARSLTPDWLQPHEPVQRQPSHDFFERLQPIFVAFSFLLGFGVLLLIAFAPVRGFFSWFFSRSPGGAADGSQPYYPRLKFALSVSERVSGRETTVKCVLRTK</sequence>
<name>A0A0D3IU46_EMIH1</name>
<protein>
    <submittedName>
        <fullName evidence="3">Uncharacterized protein</fullName>
    </submittedName>
</protein>
<dbReference type="EnsemblProtists" id="EOD14781">
    <property type="protein sequence ID" value="EOD14781"/>
    <property type="gene ID" value="EMIHUDRAFT_432637"/>
</dbReference>
<feature type="transmembrane region" description="Helical" evidence="2">
    <location>
        <begin position="158"/>
        <end position="179"/>
    </location>
</feature>
<dbReference type="Proteomes" id="UP000013827">
    <property type="component" value="Unassembled WGS sequence"/>
</dbReference>
<reference evidence="3" key="2">
    <citation type="submission" date="2024-10" db="UniProtKB">
        <authorList>
            <consortium name="EnsemblProtists"/>
        </authorList>
    </citation>
    <scope>IDENTIFICATION</scope>
</reference>
<evidence type="ECO:0000313" key="3">
    <source>
        <dbReference type="EnsemblProtists" id="EOD14781"/>
    </source>
</evidence>
<feature type="region of interest" description="Disordered" evidence="1">
    <location>
        <begin position="95"/>
        <end position="128"/>
    </location>
</feature>
<evidence type="ECO:0000256" key="1">
    <source>
        <dbReference type="SAM" id="MobiDB-lite"/>
    </source>
</evidence>
<evidence type="ECO:0000313" key="4">
    <source>
        <dbReference type="Proteomes" id="UP000013827"/>
    </source>
</evidence>
<keyword evidence="2" id="KW-0812">Transmembrane</keyword>
<keyword evidence="2" id="KW-1133">Transmembrane helix</keyword>
<dbReference type="RefSeq" id="XP_005767210.1">
    <property type="nucleotide sequence ID" value="XM_005767153.1"/>
</dbReference>
<proteinExistence type="predicted"/>
<organism evidence="3 4">
    <name type="scientific">Emiliania huxleyi (strain CCMP1516)</name>
    <dbReference type="NCBI Taxonomy" id="280463"/>
    <lineage>
        <taxon>Eukaryota</taxon>
        <taxon>Haptista</taxon>
        <taxon>Haptophyta</taxon>
        <taxon>Prymnesiophyceae</taxon>
        <taxon>Isochrysidales</taxon>
        <taxon>Noelaerhabdaceae</taxon>
        <taxon>Emiliania</taxon>
    </lineage>
</organism>
<dbReference type="GeneID" id="17261065"/>
<dbReference type="HOGENOM" id="CLU_1211717_0_0_1"/>
<keyword evidence="2" id="KW-0472">Membrane</keyword>
<keyword evidence="4" id="KW-1185">Reference proteome</keyword>
<dbReference type="KEGG" id="ehx:EMIHUDRAFT_432637"/>
<dbReference type="AlphaFoldDB" id="A0A0D3IU46"/>
<dbReference type="PaxDb" id="2903-EOD14781"/>
<reference evidence="4" key="1">
    <citation type="journal article" date="2013" name="Nature">
        <title>Pan genome of the phytoplankton Emiliania underpins its global distribution.</title>
        <authorList>
            <person name="Read B.A."/>
            <person name="Kegel J."/>
            <person name="Klute M.J."/>
            <person name="Kuo A."/>
            <person name="Lefebvre S.C."/>
            <person name="Maumus F."/>
            <person name="Mayer C."/>
            <person name="Miller J."/>
            <person name="Monier A."/>
            <person name="Salamov A."/>
            <person name="Young J."/>
            <person name="Aguilar M."/>
            <person name="Claverie J.M."/>
            <person name="Frickenhaus S."/>
            <person name="Gonzalez K."/>
            <person name="Herman E.K."/>
            <person name="Lin Y.C."/>
            <person name="Napier J."/>
            <person name="Ogata H."/>
            <person name="Sarno A.F."/>
            <person name="Shmutz J."/>
            <person name="Schroeder D."/>
            <person name="de Vargas C."/>
            <person name="Verret F."/>
            <person name="von Dassow P."/>
            <person name="Valentin K."/>
            <person name="Van de Peer Y."/>
            <person name="Wheeler G."/>
            <person name="Dacks J.B."/>
            <person name="Delwiche C.F."/>
            <person name="Dyhrman S.T."/>
            <person name="Glockner G."/>
            <person name="John U."/>
            <person name="Richards T."/>
            <person name="Worden A.Z."/>
            <person name="Zhang X."/>
            <person name="Grigoriev I.V."/>
            <person name="Allen A.E."/>
            <person name="Bidle K."/>
            <person name="Borodovsky M."/>
            <person name="Bowler C."/>
            <person name="Brownlee C."/>
            <person name="Cock J.M."/>
            <person name="Elias M."/>
            <person name="Gladyshev V.N."/>
            <person name="Groth M."/>
            <person name="Guda C."/>
            <person name="Hadaegh A."/>
            <person name="Iglesias-Rodriguez M.D."/>
            <person name="Jenkins J."/>
            <person name="Jones B.M."/>
            <person name="Lawson T."/>
            <person name="Leese F."/>
            <person name="Lindquist E."/>
            <person name="Lobanov A."/>
            <person name="Lomsadze A."/>
            <person name="Malik S.B."/>
            <person name="Marsh M.E."/>
            <person name="Mackinder L."/>
            <person name="Mock T."/>
            <person name="Mueller-Roeber B."/>
            <person name="Pagarete A."/>
            <person name="Parker M."/>
            <person name="Probert I."/>
            <person name="Quesneville H."/>
            <person name="Raines C."/>
            <person name="Rensing S.A."/>
            <person name="Riano-Pachon D.M."/>
            <person name="Richier S."/>
            <person name="Rokitta S."/>
            <person name="Shiraiwa Y."/>
            <person name="Soanes D.M."/>
            <person name="van der Giezen M."/>
            <person name="Wahlund T.M."/>
            <person name="Williams B."/>
            <person name="Wilson W."/>
            <person name="Wolfe G."/>
            <person name="Wurch L.L."/>
        </authorList>
    </citation>
    <scope>NUCLEOTIDE SEQUENCE</scope>
</reference>